<evidence type="ECO:0008006" key="4">
    <source>
        <dbReference type="Google" id="ProtNLM"/>
    </source>
</evidence>
<proteinExistence type="predicted"/>
<evidence type="ECO:0000313" key="3">
    <source>
        <dbReference type="Proteomes" id="UP000193317"/>
    </source>
</evidence>
<dbReference type="Proteomes" id="UP000193317">
    <property type="component" value="Unassembled WGS sequence"/>
</dbReference>
<accession>A0A1X2EHR1</accession>
<comment type="caution">
    <text evidence="2">The sequence shown here is derived from an EMBL/GenBank/DDBJ whole genome shotgun (WGS) entry which is preliminary data.</text>
</comment>
<keyword evidence="3" id="KW-1185">Reference proteome</keyword>
<sequence length="177" mass="18324">MPRLRSTALAALLAASLGASLGLAAAAHAGDTATWNGDYILTLSANAKTGTSIAASQPEPAKQISVSMSSTCATGVCIATVNNPPPPKNDSMPTSIEFVWNGAQWVRKIEWKWDCLLPDGTVEYDPAKSTSVYTPGPNGSFTGLFHTDIFSGACEGNVDMPLSAKPAPSATSQIPVN</sequence>
<dbReference type="AlphaFoldDB" id="A0A1X2EHR1"/>
<reference evidence="2 3" key="1">
    <citation type="submission" date="2016-01" db="EMBL/GenBank/DDBJ databases">
        <title>The new phylogeny of the genus Mycobacterium.</title>
        <authorList>
            <person name="Tarcisio F."/>
            <person name="Conor M."/>
            <person name="Antonella G."/>
            <person name="Elisabetta G."/>
            <person name="Giulia F.S."/>
            <person name="Sara T."/>
            <person name="Anna F."/>
            <person name="Clotilde B."/>
            <person name="Roberto B."/>
            <person name="Veronica D.S."/>
            <person name="Fabio R."/>
            <person name="Monica P."/>
            <person name="Olivier J."/>
            <person name="Enrico T."/>
            <person name="Nicola S."/>
        </authorList>
    </citation>
    <scope>NUCLEOTIDE SEQUENCE [LARGE SCALE GENOMIC DNA]</scope>
    <source>
        <strain evidence="2 3">DSM 44166</strain>
    </source>
</reference>
<dbReference type="OrthoDB" id="4459650at2"/>
<evidence type="ECO:0000313" key="2">
    <source>
        <dbReference type="EMBL" id="ORX02636.1"/>
    </source>
</evidence>
<keyword evidence="1" id="KW-0732">Signal</keyword>
<feature type="signal peptide" evidence="1">
    <location>
        <begin position="1"/>
        <end position="29"/>
    </location>
</feature>
<organism evidence="2 3">
    <name type="scientific">Mycobacterium szulgai</name>
    <dbReference type="NCBI Taxonomy" id="1787"/>
    <lineage>
        <taxon>Bacteria</taxon>
        <taxon>Bacillati</taxon>
        <taxon>Actinomycetota</taxon>
        <taxon>Actinomycetes</taxon>
        <taxon>Mycobacteriales</taxon>
        <taxon>Mycobacteriaceae</taxon>
        <taxon>Mycobacterium</taxon>
    </lineage>
</organism>
<name>A0A1X2EHR1_MYCSZ</name>
<protein>
    <recommendedName>
        <fullName evidence="4">Secreted protein</fullName>
    </recommendedName>
</protein>
<gene>
    <name evidence="2" type="ORF">AWC27_28115</name>
</gene>
<evidence type="ECO:0000256" key="1">
    <source>
        <dbReference type="SAM" id="SignalP"/>
    </source>
</evidence>
<feature type="chain" id="PRO_5038829444" description="Secreted protein" evidence="1">
    <location>
        <begin position="30"/>
        <end position="177"/>
    </location>
</feature>
<dbReference type="RefSeq" id="WP_085670929.1">
    <property type="nucleotide sequence ID" value="NZ_JACKRU010000119.1"/>
</dbReference>
<dbReference type="EMBL" id="LQPW01000086">
    <property type="protein sequence ID" value="ORX02636.1"/>
    <property type="molecule type" value="Genomic_DNA"/>
</dbReference>